<dbReference type="EMBL" id="AB173826">
    <property type="protein sequence ID" value="BAE90888.1"/>
    <property type="molecule type" value="mRNA"/>
</dbReference>
<accession>I7G868</accession>
<organism evidence="1">
    <name type="scientific">Macaca fascicularis</name>
    <name type="common">Crab-eating macaque</name>
    <name type="synonym">Cynomolgus monkey</name>
    <dbReference type="NCBI Taxonomy" id="9541"/>
    <lineage>
        <taxon>Eukaryota</taxon>
        <taxon>Metazoa</taxon>
        <taxon>Chordata</taxon>
        <taxon>Craniata</taxon>
        <taxon>Vertebrata</taxon>
        <taxon>Euteleostomi</taxon>
        <taxon>Mammalia</taxon>
        <taxon>Eutheria</taxon>
        <taxon>Euarchontoglires</taxon>
        <taxon>Primates</taxon>
        <taxon>Haplorrhini</taxon>
        <taxon>Catarrhini</taxon>
        <taxon>Cercopithecidae</taxon>
        <taxon>Cercopithecinae</taxon>
        <taxon>Macaca</taxon>
    </lineage>
</organism>
<protein>
    <submittedName>
        <fullName evidence="1">Macaca fascicularis brain cDNA clone: QmoA-10514, similar to human hypothetical protein FLJ13213 (FLJ13213), mRNA, RefSeq: NM_024755.1</fullName>
    </submittedName>
</protein>
<sequence length="61" mass="6941">MICSLFSDFFSFKPFSVTHPQLIELYKSVAIPCQEEVAPDLSHLRVDLHDDSENELSAMVL</sequence>
<dbReference type="AlphaFoldDB" id="I7G868"/>
<reference evidence="1" key="1">
    <citation type="journal article" date="2007" name="PLoS Biol.">
        <title>Rate of evolution in brain-expressed genes in humans and other primates.</title>
        <authorList>
            <person name="Wang H.-Y."/>
            <person name="Chien H.-C."/>
            <person name="Osada N."/>
            <person name="Hashimoto K."/>
            <person name="Sugano S."/>
            <person name="Gojobori T."/>
            <person name="Chou C.-K."/>
            <person name="Tsai S.-F."/>
            <person name="Wu C.-I."/>
            <person name="Shen C.-K.J."/>
        </authorList>
    </citation>
    <scope>NUCLEOTIDE SEQUENCE</scope>
</reference>
<proteinExistence type="evidence at transcript level"/>
<evidence type="ECO:0000313" key="1">
    <source>
        <dbReference type="EMBL" id="BAE90888.1"/>
    </source>
</evidence>
<name>I7G868_MACFA</name>